<protein>
    <recommendedName>
        <fullName evidence="1">Nucleolar protein 11 N-terminal domain-containing protein</fullName>
    </recommendedName>
</protein>
<evidence type="ECO:0000313" key="2">
    <source>
        <dbReference type="EMBL" id="CAH2039177.1"/>
    </source>
</evidence>
<accession>A0ABN8HP19</accession>
<evidence type="ECO:0000313" key="3">
    <source>
        <dbReference type="Proteomes" id="UP000837857"/>
    </source>
</evidence>
<dbReference type="Pfam" id="PF08168">
    <property type="entry name" value="NOL11_N"/>
    <property type="match status" value="1"/>
</dbReference>
<dbReference type="EMBL" id="OW152823">
    <property type="protein sequence ID" value="CAH2039177.1"/>
    <property type="molecule type" value="Genomic_DNA"/>
</dbReference>
<organism evidence="2 3">
    <name type="scientific">Iphiclides podalirius</name>
    <name type="common">scarce swallowtail</name>
    <dbReference type="NCBI Taxonomy" id="110791"/>
    <lineage>
        <taxon>Eukaryota</taxon>
        <taxon>Metazoa</taxon>
        <taxon>Ecdysozoa</taxon>
        <taxon>Arthropoda</taxon>
        <taxon>Hexapoda</taxon>
        <taxon>Insecta</taxon>
        <taxon>Pterygota</taxon>
        <taxon>Neoptera</taxon>
        <taxon>Endopterygota</taxon>
        <taxon>Lepidoptera</taxon>
        <taxon>Glossata</taxon>
        <taxon>Ditrysia</taxon>
        <taxon>Papilionoidea</taxon>
        <taxon>Papilionidae</taxon>
        <taxon>Papilioninae</taxon>
        <taxon>Iphiclides</taxon>
    </lineage>
</organism>
<dbReference type="InterPro" id="IPR012584">
    <property type="entry name" value="NOL11_N"/>
</dbReference>
<feature type="domain" description="Nucleolar protein 11 N-terminal" evidence="1">
    <location>
        <begin position="1"/>
        <end position="144"/>
    </location>
</feature>
<name>A0ABN8HP19_9NEOP</name>
<dbReference type="InterPro" id="IPR042859">
    <property type="entry name" value="NOL11"/>
</dbReference>
<proteinExistence type="predicted"/>
<feature type="non-terminal residue" evidence="2">
    <location>
        <position position="1"/>
    </location>
</feature>
<sequence>MAKLHNYYVLCPLLDQKSFLGVSQNKEAATVIVSLGRNVVNKYRFSDQKQVGGWTSKDHITSTVIYDKEQDSYVGVFNNNSIKIWKEHTDSLDKIKKQKFPINILKLITRENQSPLIIFTNGNCASLSFALDNRKSFESKSIVREAGQMMCILLATLLAPLRNWVFMCYGVTLSYQFTTLKRKIGE</sequence>
<dbReference type="Proteomes" id="UP000837857">
    <property type="component" value="Chromosome 11"/>
</dbReference>
<evidence type="ECO:0000259" key="1">
    <source>
        <dbReference type="Pfam" id="PF08168"/>
    </source>
</evidence>
<dbReference type="PANTHER" id="PTHR15633">
    <property type="entry name" value="NUCLEOLAR PROTEIN 11"/>
    <property type="match status" value="1"/>
</dbReference>
<gene>
    <name evidence="2" type="ORF">IPOD504_LOCUS1544</name>
</gene>
<keyword evidence="3" id="KW-1185">Reference proteome</keyword>
<reference evidence="2" key="1">
    <citation type="submission" date="2022-03" db="EMBL/GenBank/DDBJ databases">
        <authorList>
            <person name="Martin H S."/>
        </authorList>
    </citation>
    <scope>NUCLEOTIDE SEQUENCE</scope>
</reference>
<dbReference type="PANTHER" id="PTHR15633:SF2">
    <property type="entry name" value="NUCLEOLAR PROTEIN 11"/>
    <property type="match status" value="1"/>
</dbReference>